<name>A0A0C9V9V6_9AGAM</name>
<accession>A0A0C9V9V6</accession>
<evidence type="ECO:0000313" key="2">
    <source>
        <dbReference type="EMBL" id="KIJ62474.1"/>
    </source>
</evidence>
<dbReference type="Proteomes" id="UP000053820">
    <property type="component" value="Unassembled WGS sequence"/>
</dbReference>
<keyword evidence="1" id="KW-1133">Transmembrane helix</keyword>
<keyword evidence="1" id="KW-0812">Transmembrane</keyword>
<dbReference type="EMBL" id="KN839855">
    <property type="protein sequence ID" value="KIJ62474.1"/>
    <property type="molecule type" value="Genomic_DNA"/>
</dbReference>
<keyword evidence="1" id="KW-0472">Membrane</keyword>
<proteinExistence type="predicted"/>
<dbReference type="AlphaFoldDB" id="A0A0C9V9V6"/>
<evidence type="ECO:0000256" key="1">
    <source>
        <dbReference type="SAM" id="Phobius"/>
    </source>
</evidence>
<gene>
    <name evidence="2" type="ORF">HYDPIDRAFT_114599</name>
</gene>
<sequence length="57" mass="6125">MAEPIAENTDPIMLQLVIGFEVLVGILDLGLYVSGELTSKSTLCFIPQSQSASTLNR</sequence>
<dbReference type="HOGENOM" id="CLU_2996752_0_0_1"/>
<keyword evidence="3" id="KW-1185">Reference proteome</keyword>
<reference evidence="2 3" key="1">
    <citation type="submission" date="2014-04" db="EMBL/GenBank/DDBJ databases">
        <title>Evolutionary Origins and Diversification of the Mycorrhizal Mutualists.</title>
        <authorList>
            <consortium name="DOE Joint Genome Institute"/>
            <consortium name="Mycorrhizal Genomics Consortium"/>
            <person name="Kohler A."/>
            <person name="Kuo A."/>
            <person name="Nagy L.G."/>
            <person name="Floudas D."/>
            <person name="Copeland A."/>
            <person name="Barry K.W."/>
            <person name="Cichocki N."/>
            <person name="Veneault-Fourrey C."/>
            <person name="LaButti K."/>
            <person name="Lindquist E.A."/>
            <person name="Lipzen A."/>
            <person name="Lundell T."/>
            <person name="Morin E."/>
            <person name="Murat C."/>
            <person name="Riley R."/>
            <person name="Ohm R."/>
            <person name="Sun H."/>
            <person name="Tunlid A."/>
            <person name="Henrissat B."/>
            <person name="Grigoriev I.V."/>
            <person name="Hibbett D.S."/>
            <person name="Martin F."/>
        </authorList>
    </citation>
    <scope>NUCLEOTIDE SEQUENCE [LARGE SCALE GENOMIC DNA]</scope>
    <source>
        <strain evidence="2 3">MD-312</strain>
    </source>
</reference>
<feature type="transmembrane region" description="Helical" evidence="1">
    <location>
        <begin position="12"/>
        <end position="33"/>
    </location>
</feature>
<protein>
    <submittedName>
        <fullName evidence="2">Uncharacterized protein</fullName>
    </submittedName>
</protein>
<organism evidence="2 3">
    <name type="scientific">Hydnomerulius pinastri MD-312</name>
    <dbReference type="NCBI Taxonomy" id="994086"/>
    <lineage>
        <taxon>Eukaryota</taxon>
        <taxon>Fungi</taxon>
        <taxon>Dikarya</taxon>
        <taxon>Basidiomycota</taxon>
        <taxon>Agaricomycotina</taxon>
        <taxon>Agaricomycetes</taxon>
        <taxon>Agaricomycetidae</taxon>
        <taxon>Boletales</taxon>
        <taxon>Boletales incertae sedis</taxon>
        <taxon>Leucogyrophana</taxon>
    </lineage>
</organism>
<evidence type="ECO:0000313" key="3">
    <source>
        <dbReference type="Proteomes" id="UP000053820"/>
    </source>
</evidence>